<dbReference type="InterPro" id="IPR036164">
    <property type="entry name" value="bL21-like_sf"/>
</dbReference>
<proteinExistence type="inferred from homology"/>
<evidence type="ECO:0000313" key="8">
    <source>
        <dbReference type="Proteomes" id="UP000548685"/>
    </source>
</evidence>
<keyword evidence="2 4" id="KW-0689">Ribosomal protein</keyword>
<comment type="subunit">
    <text evidence="4">Part of the 50S ribosomal subunit. Contacts protein L20.</text>
</comment>
<dbReference type="Proteomes" id="UP000548685">
    <property type="component" value="Unassembled WGS sequence"/>
</dbReference>
<evidence type="ECO:0000256" key="6">
    <source>
        <dbReference type="SAM" id="MobiDB-lite"/>
    </source>
</evidence>
<evidence type="ECO:0000256" key="4">
    <source>
        <dbReference type="HAMAP-Rule" id="MF_01363"/>
    </source>
</evidence>
<dbReference type="Pfam" id="PF00829">
    <property type="entry name" value="Ribosomal_L21p"/>
    <property type="match status" value="1"/>
</dbReference>
<evidence type="ECO:0000256" key="2">
    <source>
        <dbReference type="ARBA" id="ARBA00022980"/>
    </source>
</evidence>
<comment type="similarity">
    <text evidence="1 4 5">Belongs to the bacterial ribosomal protein bL21 family.</text>
</comment>
<comment type="function">
    <text evidence="4 5">This protein binds to 23S rRNA in the presence of protein L20.</text>
</comment>
<evidence type="ECO:0000313" key="7">
    <source>
        <dbReference type="EMBL" id="MBB3776503.1"/>
    </source>
</evidence>
<dbReference type="InterPro" id="IPR001787">
    <property type="entry name" value="Ribosomal_bL21"/>
</dbReference>
<dbReference type="InterPro" id="IPR028909">
    <property type="entry name" value="bL21-like"/>
</dbReference>
<reference evidence="7 8" key="1">
    <citation type="submission" date="2020-08" db="EMBL/GenBank/DDBJ databases">
        <title>Genomic Encyclopedia of Type Strains, Phase IV (KMG-IV): sequencing the most valuable type-strain genomes for metagenomic binning, comparative biology and taxonomic classification.</title>
        <authorList>
            <person name="Goeker M."/>
        </authorList>
    </citation>
    <scope>NUCLEOTIDE SEQUENCE [LARGE SCALE GENOMIC DNA]</scope>
    <source>
        <strain evidence="7 8">DSM 8510</strain>
    </source>
</reference>
<protein>
    <recommendedName>
        <fullName evidence="4">Large ribosomal subunit protein bL21</fullName>
    </recommendedName>
</protein>
<sequence>MGGFPTKRALTWLSLSPNGTHLSGAASAHASHCRSVGLAFPGCSRLAQTREYKAMFAVVRTGGKQYRVAAGDKIAVEKLAGEAGDTITLGDILLAGEGDDLADASKVTVSAEIIAQAKSEKVIVFKKRRRHNYRRKNGHRQQMTLLRIMSVGAAEEKPAKKAAAKKTKTEAPAEAAASAE</sequence>
<dbReference type="NCBIfam" id="TIGR00061">
    <property type="entry name" value="L21"/>
    <property type="match status" value="1"/>
</dbReference>
<evidence type="ECO:0000256" key="3">
    <source>
        <dbReference type="ARBA" id="ARBA00023274"/>
    </source>
</evidence>
<keyword evidence="8" id="KW-1185">Reference proteome</keyword>
<keyword evidence="4 5" id="KW-0699">rRNA-binding</keyword>
<feature type="compositionally biased region" description="Low complexity" evidence="6">
    <location>
        <begin position="170"/>
        <end position="180"/>
    </location>
</feature>
<dbReference type="PANTHER" id="PTHR21349:SF0">
    <property type="entry name" value="LARGE RIBOSOMAL SUBUNIT PROTEIN BL21M"/>
    <property type="match status" value="1"/>
</dbReference>
<keyword evidence="3 4" id="KW-0687">Ribonucleoprotein</keyword>
<name>A0ABR6I0Q5_9SPHN</name>
<dbReference type="EMBL" id="JACICE010000002">
    <property type="protein sequence ID" value="MBB3776503.1"/>
    <property type="molecule type" value="Genomic_DNA"/>
</dbReference>
<comment type="caution">
    <text evidence="7">The sequence shown here is derived from an EMBL/GenBank/DDBJ whole genome shotgun (WGS) entry which is preliminary data.</text>
</comment>
<organism evidence="7 8">
    <name type="scientific">Erythrobacter ramosus</name>
    <dbReference type="NCBI Taxonomy" id="35811"/>
    <lineage>
        <taxon>Bacteria</taxon>
        <taxon>Pseudomonadati</taxon>
        <taxon>Pseudomonadota</taxon>
        <taxon>Alphaproteobacteria</taxon>
        <taxon>Sphingomonadales</taxon>
        <taxon>Erythrobacteraceae</taxon>
        <taxon>Erythrobacter/Porphyrobacter group</taxon>
        <taxon>Erythrobacter</taxon>
    </lineage>
</organism>
<feature type="region of interest" description="Disordered" evidence="6">
    <location>
        <begin position="155"/>
        <end position="180"/>
    </location>
</feature>
<gene>
    <name evidence="4" type="primary">rplU</name>
    <name evidence="7" type="ORF">FHS52_002472</name>
</gene>
<dbReference type="SUPFAM" id="SSF141091">
    <property type="entry name" value="L21p-like"/>
    <property type="match status" value="1"/>
</dbReference>
<evidence type="ECO:0000256" key="5">
    <source>
        <dbReference type="RuleBase" id="RU000562"/>
    </source>
</evidence>
<accession>A0ABR6I0Q5</accession>
<dbReference type="PANTHER" id="PTHR21349">
    <property type="entry name" value="50S RIBOSOMAL PROTEIN L21"/>
    <property type="match status" value="1"/>
</dbReference>
<evidence type="ECO:0000256" key="1">
    <source>
        <dbReference type="ARBA" id="ARBA00008563"/>
    </source>
</evidence>
<dbReference type="HAMAP" id="MF_01363">
    <property type="entry name" value="Ribosomal_bL21"/>
    <property type="match status" value="1"/>
</dbReference>
<keyword evidence="4 5" id="KW-0694">RNA-binding</keyword>
<dbReference type="RefSeq" id="WP_237440741.1">
    <property type="nucleotide sequence ID" value="NZ_BAAADZ010000010.1"/>
</dbReference>
<dbReference type="GO" id="GO:0005840">
    <property type="term" value="C:ribosome"/>
    <property type="evidence" value="ECO:0007669"/>
    <property type="project" value="UniProtKB-KW"/>
</dbReference>